<sequence length="196" mass="22021">MSGKYALSMSGSTARVQECLIAARTYLELGDWNAVRKSIVEDNLFQLNAPSSRKRVASEIVKRLRTLTDDEAEFLASAVGDDRHAMIWVSICRTYQFVRDFSQQVLAERYDHSMPTLPRAAYDVFFEEQEAIHPELARMTKLGRDKMRTVVFKMLRECRLLDDEGTITPLHPTSAFAAALGDKGVEDLASFPGAIA</sequence>
<evidence type="ECO:0000313" key="2">
    <source>
        <dbReference type="Proteomes" id="UP000469325"/>
    </source>
</evidence>
<dbReference type="InterPro" id="IPR014948">
    <property type="entry name" value="BrxA"/>
</dbReference>
<protein>
    <submittedName>
        <fullName evidence="1">DUF1819 family protein</fullName>
    </submittedName>
</protein>
<accession>A0A6N7XD75</accession>
<proteinExistence type="predicted"/>
<dbReference type="Pfam" id="PF08849">
    <property type="entry name" value="BrxA"/>
    <property type="match status" value="1"/>
</dbReference>
<gene>
    <name evidence="1" type="ORF">FYJ68_09100</name>
</gene>
<evidence type="ECO:0000313" key="1">
    <source>
        <dbReference type="EMBL" id="MST73257.1"/>
    </source>
</evidence>
<dbReference type="Proteomes" id="UP000469325">
    <property type="component" value="Unassembled WGS sequence"/>
</dbReference>
<organism evidence="1 2">
    <name type="scientific">Olsenella porci</name>
    <dbReference type="NCBI Taxonomy" id="2652279"/>
    <lineage>
        <taxon>Bacteria</taxon>
        <taxon>Bacillati</taxon>
        <taxon>Actinomycetota</taxon>
        <taxon>Coriobacteriia</taxon>
        <taxon>Coriobacteriales</taxon>
        <taxon>Atopobiaceae</taxon>
        <taxon>Olsenella</taxon>
    </lineage>
</organism>
<name>A0A6N7XD75_9ACTN</name>
<dbReference type="InterPro" id="IPR023137">
    <property type="entry name" value="BrxA_sf"/>
</dbReference>
<dbReference type="EMBL" id="VUNC01000008">
    <property type="protein sequence ID" value="MST73257.1"/>
    <property type="molecule type" value="Genomic_DNA"/>
</dbReference>
<dbReference type="AlphaFoldDB" id="A0A6N7XD75"/>
<comment type="caution">
    <text evidence="1">The sequence shown here is derived from an EMBL/GenBank/DDBJ whole genome shotgun (WGS) entry which is preliminary data.</text>
</comment>
<dbReference type="Gene3D" id="1.10.3540.10">
    <property type="entry name" value="uncharacterized protein from magnetospirillum magneticum domain"/>
    <property type="match status" value="1"/>
</dbReference>
<keyword evidence="2" id="KW-1185">Reference proteome</keyword>
<reference evidence="1 2" key="1">
    <citation type="submission" date="2019-08" db="EMBL/GenBank/DDBJ databases">
        <title>In-depth cultivation of the pig gut microbiome towards novel bacterial diversity and tailored functional studies.</title>
        <authorList>
            <person name="Wylensek D."/>
            <person name="Hitch T.C.A."/>
            <person name="Clavel T."/>
        </authorList>
    </citation>
    <scope>NUCLEOTIDE SEQUENCE [LARGE SCALE GENOMIC DNA]</scope>
    <source>
        <strain evidence="1 2">CA-Schmier-601-WT-1</strain>
    </source>
</reference>
<dbReference type="RefSeq" id="WP_154435940.1">
    <property type="nucleotide sequence ID" value="NZ_VUNC01000008.1"/>
</dbReference>